<name>A0A1Y5EJ34_COLPS</name>
<evidence type="ECO:0000259" key="1">
    <source>
        <dbReference type="Pfam" id="PF10006"/>
    </source>
</evidence>
<reference evidence="3" key="1">
    <citation type="journal article" date="2017" name="Proc. Natl. Acad. Sci. U.S.A.">
        <title>Simulation of Deepwater Horizon oil plume reveals substrate specialization within a complex community of hydrocarbon degraders.</title>
        <authorList>
            <person name="Hu P."/>
            <person name="Dubinsky E.A."/>
            <person name="Probst A.J."/>
            <person name="Wang J."/>
            <person name="Sieber C.M.K."/>
            <person name="Tom L.M."/>
            <person name="Gardinali P."/>
            <person name="Banfield J.F."/>
            <person name="Atlas R.M."/>
            <person name="Andersen G.L."/>
        </authorList>
    </citation>
    <scope>NUCLEOTIDE SEQUENCE [LARGE SCALE GENOMIC DNA]</scope>
</reference>
<proteinExistence type="predicted"/>
<evidence type="ECO:0000313" key="2">
    <source>
        <dbReference type="EMBL" id="OUR81134.1"/>
    </source>
</evidence>
<dbReference type="EMBL" id="MAAF01000053">
    <property type="protein sequence ID" value="OUR81134.1"/>
    <property type="molecule type" value="Genomic_DNA"/>
</dbReference>
<protein>
    <recommendedName>
        <fullName evidence="1">DUF2249 domain-containing protein</fullName>
    </recommendedName>
</protein>
<evidence type="ECO:0000313" key="3">
    <source>
        <dbReference type="Proteomes" id="UP000243053"/>
    </source>
</evidence>
<sequence>MELVVVDVSELAPPEPMTVILTALASLEQSHCLLVTHRRQPFPLYEKLTQAGWAYHCQVHDDDHISLFIYRQIDQRLFEQYFDGQTFQTSTTK</sequence>
<dbReference type="InterPro" id="IPR036868">
    <property type="entry name" value="TusA-like_sf"/>
</dbReference>
<dbReference type="SUPFAM" id="SSF64307">
    <property type="entry name" value="SirA-like"/>
    <property type="match status" value="1"/>
</dbReference>
<dbReference type="Proteomes" id="UP000243053">
    <property type="component" value="Unassembled WGS sequence"/>
</dbReference>
<organism evidence="2 3">
    <name type="scientific">Colwellia psychrerythraea</name>
    <name type="common">Vibrio psychroerythus</name>
    <dbReference type="NCBI Taxonomy" id="28229"/>
    <lineage>
        <taxon>Bacteria</taxon>
        <taxon>Pseudomonadati</taxon>
        <taxon>Pseudomonadota</taxon>
        <taxon>Gammaproteobacteria</taxon>
        <taxon>Alteromonadales</taxon>
        <taxon>Colwelliaceae</taxon>
        <taxon>Colwellia</taxon>
    </lineage>
</organism>
<gene>
    <name evidence="2" type="ORF">A9Q75_08405</name>
</gene>
<accession>A0A1Y5EJ34</accession>
<dbReference type="InterPro" id="IPR018720">
    <property type="entry name" value="DUF2249"/>
</dbReference>
<comment type="caution">
    <text evidence="2">The sequence shown here is derived from an EMBL/GenBank/DDBJ whole genome shotgun (WGS) entry which is preliminary data.</text>
</comment>
<dbReference type="Pfam" id="PF10006">
    <property type="entry name" value="DUF2249"/>
    <property type="match status" value="1"/>
</dbReference>
<dbReference type="AlphaFoldDB" id="A0A1Y5EJ34"/>
<feature type="domain" description="DUF2249" evidence="1">
    <location>
        <begin position="6"/>
        <end position="70"/>
    </location>
</feature>